<dbReference type="GO" id="GO:0045547">
    <property type="term" value="F:ditrans,polycis-polyprenyl diphosphate synthase [(2E,6E)-farnesyl diphosphate specific] activity"/>
    <property type="evidence" value="ECO:0007669"/>
    <property type="project" value="TreeGrafter"/>
</dbReference>
<dbReference type="GO" id="GO:0000287">
    <property type="term" value="F:magnesium ion binding"/>
    <property type="evidence" value="ECO:0007669"/>
    <property type="project" value="UniProtKB-UniRule"/>
</dbReference>
<keyword evidence="1 5" id="KW-0808">Transferase</keyword>
<comment type="cofactor">
    <cofactor evidence="5">
        <name>Mg(2+)</name>
        <dbReference type="ChEBI" id="CHEBI:18420"/>
    </cofactor>
    <text evidence="5">Binds 2 magnesium ions per subunit.</text>
</comment>
<comment type="function">
    <text evidence="5">Catalyzes the condensation of isopentenyl diphosphate (IPP) with allylic pyrophosphates generating different type of terpenoids.</text>
</comment>
<comment type="similarity">
    <text evidence="4">Belongs to the UPP synthase family. Z-FPP synthase subfamily.</text>
</comment>
<accession>A0A5N8W4Y9</accession>
<name>A0A5N8W4Y9_9ACTN</name>
<dbReference type="EMBL" id="VJZE01000160">
    <property type="protein sequence ID" value="MPY42547.1"/>
    <property type="molecule type" value="Genomic_DNA"/>
</dbReference>
<dbReference type="PANTHER" id="PTHR10291:SF43">
    <property type="entry name" value="DEHYDRODOLICHYL DIPHOSPHATE SYNTHASE COMPLEX SUBUNIT DHDDS"/>
    <property type="match status" value="1"/>
</dbReference>
<dbReference type="InterPro" id="IPR036424">
    <property type="entry name" value="UPP_synth-like_sf"/>
</dbReference>
<comment type="caution">
    <text evidence="7">The sequence shown here is derived from an EMBL/GenBank/DDBJ whole genome shotgun (WGS) entry which is preliminary data.</text>
</comment>
<keyword evidence="8" id="KW-1185">Reference proteome</keyword>
<evidence type="ECO:0000256" key="6">
    <source>
        <dbReference type="SAM" id="MobiDB-lite"/>
    </source>
</evidence>
<proteinExistence type="inferred from homology"/>
<dbReference type="GO" id="GO:0016094">
    <property type="term" value="P:polyprenol biosynthetic process"/>
    <property type="evidence" value="ECO:0007669"/>
    <property type="project" value="TreeGrafter"/>
</dbReference>
<comment type="subunit">
    <text evidence="5">Homodimer.</text>
</comment>
<dbReference type="Proteomes" id="UP000326979">
    <property type="component" value="Unassembled WGS sequence"/>
</dbReference>
<evidence type="ECO:0000256" key="2">
    <source>
        <dbReference type="ARBA" id="ARBA00022723"/>
    </source>
</evidence>
<gene>
    <name evidence="7" type="primary">uppS</name>
    <name evidence="7" type="ORF">FNH04_22360</name>
</gene>
<sequence length="249" mass="27672">MPGPNSRSSGRGNLSQQVRSSVPRHLGVIVDGNRRWARENGRAMEEGYKRGSEKLSEVLGWCEAVGIEIITLWVLSVANLEGRSAKELRAASEVIEKSALALAAEDHWRVNVIGAMELLPEDLANTLKRVERSTSENPGMLVNFAVAYGGRREILDAIRLLLRETDAKPSDLAEKLTEEDFSKYLYTAGIPDPDLILRTSGEQRLSGFMPWQSVHAEAYFCDAHWPALTRGDFEQALNAYATRVRTFGT</sequence>
<feature type="binding site" evidence="5">
    <location>
        <position position="36"/>
    </location>
    <ligand>
        <name>substrate</name>
    </ligand>
</feature>
<dbReference type="PROSITE" id="PS01066">
    <property type="entry name" value="UPP_SYNTHASE"/>
    <property type="match status" value="1"/>
</dbReference>
<dbReference type="Pfam" id="PF01255">
    <property type="entry name" value="Prenyltransf"/>
    <property type="match status" value="1"/>
</dbReference>
<organism evidence="7 8">
    <name type="scientific">Streptomyces phyllanthi</name>
    <dbReference type="NCBI Taxonomy" id="1803180"/>
    <lineage>
        <taxon>Bacteria</taxon>
        <taxon>Bacillati</taxon>
        <taxon>Actinomycetota</taxon>
        <taxon>Actinomycetes</taxon>
        <taxon>Kitasatosporales</taxon>
        <taxon>Streptomycetaceae</taxon>
        <taxon>Streptomyces</taxon>
    </lineage>
</organism>
<feature type="active site" description="Proton acceptor" evidence="5">
    <location>
        <position position="79"/>
    </location>
</feature>
<feature type="region of interest" description="Disordered" evidence="6">
    <location>
        <begin position="1"/>
        <end position="20"/>
    </location>
</feature>
<dbReference type="Gene3D" id="3.40.1180.10">
    <property type="entry name" value="Decaprenyl diphosphate synthase-like"/>
    <property type="match status" value="1"/>
</dbReference>
<feature type="binding site" evidence="5">
    <location>
        <begin position="32"/>
        <end position="35"/>
    </location>
    <ligand>
        <name>substrate</name>
    </ligand>
</feature>
<dbReference type="CDD" id="cd00475">
    <property type="entry name" value="Cis_IPPS"/>
    <property type="match status" value="1"/>
</dbReference>
<comment type="caution">
    <text evidence="5">Lacks conserved residue(s) required for the propagation of feature annotation.</text>
</comment>
<evidence type="ECO:0000256" key="1">
    <source>
        <dbReference type="ARBA" id="ARBA00022679"/>
    </source>
</evidence>
<dbReference type="GO" id="GO:0005886">
    <property type="term" value="C:plasma membrane"/>
    <property type="evidence" value="ECO:0007669"/>
    <property type="project" value="TreeGrafter"/>
</dbReference>
<dbReference type="InterPro" id="IPR001441">
    <property type="entry name" value="UPP_synth-like"/>
</dbReference>
<evidence type="ECO:0000256" key="4">
    <source>
        <dbReference type="ARBA" id="ARBA00038453"/>
    </source>
</evidence>
<dbReference type="GO" id="GO:0033850">
    <property type="term" value="F:Z-farnesyl diphosphate synthase activity"/>
    <property type="evidence" value="ECO:0007669"/>
    <property type="project" value="TreeGrafter"/>
</dbReference>
<feature type="binding site" evidence="5">
    <location>
        <position position="198"/>
    </location>
    <ligand>
        <name>substrate</name>
    </ligand>
</feature>
<feature type="binding site" evidence="5">
    <location>
        <begin position="204"/>
        <end position="206"/>
    </location>
    <ligand>
        <name>substrate</name>
    </ligand>
</feature>
<reference evidence="7 8" key="1">
    <citation type="submission" date="2019-07" db="EMBL/GenBank/DDBJ databases">
        <title>New species of Amycolatopsis and Streptomyces.</title>
        <authorList>
            <person name="Duangmal K."/>
            <person name="Teo W.F.A."/>
            <person name="Lipun K."/>
        </authorList>
    </citation>
    <scope>NUCLEOTIDE SEQUENCE [LARGE SCALE GENOMIC DNA]</scope>
    <source>
        <strain evidence="7 8">TISTR 2346</strain>
    </source>
</reference>
<keyword evidence="2 5" id="KW-0479">Metal-binding</keyword>
<dbReference type="OrthoDB" id="4191603at2"/>
<feature type="binding site" evidence="5">
    <location>
        <position position="83"/>
    </location>
    <ligand>
        <name>substrate</name>
    </ligand>
</feature>
<feature type="active site" evidence="5">
    <location>
        <position position="31"/>
    </location>
</feature>
<protein>
    <recommendedName>
        <fullName evidence="5">Isoprenyl transferase</fullName>
        <ecNumber evidence="5">2.5.1.-</ecNumber>
    </recommendedName>
</protein>
<dbReference type="HAMAP" id="MF_01139">
    <property type="entry name" value="ISPT"/>
    <property type="match status" value="1"/>
</dbReference>
<feature type="binding site" evidence="5">
    <location>
        <position position="217"/>
    </location>
    <ligand>
        <name>Mg(2+)</name>
        <dbReference type="ChEBI" id="CHEBI:18420"/>
    </ligand>
</feature>
<evidence type="ECO:0000313" key="7">
    <source>
        <dbReference type="EMBL" id="MPY42547.1"/>
    </source>
</evidence>
<evidence type="ECO:0000313" key="8">
    <source>
        <dbReference type="Proteomes" id="UP000326979"/>
    </source>
</evidence>
<keyword evidence="3 5" id="KW-0460">Magnesium</keyword>
<dbReference type="InterPro" id="IPR018520">
    <property type="entry name" value="UPP_synth-like_CS"/>
</dbReference>
<dbReference type="AlphaFoldDB" id="A0A5N8W4Y9"/>
<feature type="binding site" evidence="5">
    <location>
        <position position="31"/>
    </location>
    <ligand>
        <name>Mg(2+)</name>
        <dbReference type="ChEBI" id="CHEBI:18420"/>
    </ligand>
</feature>
<dbReference type="EC" id="2.5.1.-" evidence="5"/>
<dbReference type="SUPFAM" id="SSF64005">
    <property type="entry name" value="Undecaprenyl diphosphate synthase"/>
    <property type="match status" value="1"/>
</dbReference>
<dbReference type="NCBIfam" id="TIGR00055">
    <property type="entry name" value="uppS"/>
    <property type="match status" value="1"/>
</dbReference>
<evidence type="ECO:0000256" key="5">
    <source>
        <dbReference type="HAMAP-Rule" id="MF_01139"/>
    </source>
</evidence>
<dbReference type="PANTHER" id="PTHR10291">
    <property type="entry name" value="DEHYDRODOLICHYL DIPHOSPHATE SYNTHASE FAMILY MEMBER"/>
    <property type="match status" value="1"/>
</dbReference>
<evidence type="ECO:0000256" key="3">
    <source>
        <dbReference type="ARBA" id="ARBA00022842"/>
    </source>
</evidence>